<evidence type="ECO:0000256" key="7">
    <source>
        <dbReference type="RuleBase" id="RU363032"/>
    </source>
</evidence>
<dbReference type="InterPro" id="IPR000515">
    <property type="entry name" value="MetI-like"/>
</dbReference>
<comment type="similarity">
    <text evidence="7">Belongs to the binding-protein-dependent transport system permease family.</text>
</comment>
<comment type="caution">
    <text evidence="9">The sequence shown here is derived from an EMBL/GenBank/DDBJ whole genome shotgun (WGS) entry which is preliminary data.</text>
</comment>
<feature type="transmembrane region" description="Helical" evidence="7">
    <location>
        <begin position="77"/>
        <end position="98"/>
    </location>
</feature>
<dbReference type="GO" id="GO:0005886">
    <property type="term" value="C:plasma membrane"/>
    <property type="evidence" value="ECO:0007669"/>
    <property type="project" value="UniProtKB-SubCell"/>
</dbReference>
<keyword evidence="5 7" id="KW-1133">Transmembrane helix</keyword>
<gene>
    <name evidence="9" type="ORF">SH1V18_07850</name>
</gene>
<dbReference type="PROSITE" id="PS50928">
    <property type="entry name" value="ABC_TM1"/>
    <property type="match status" value="1"/>
</dbReference>
<evidence type="ECO:0000256" key="6">
    <source>
        <dbReference type="ARBA" id="ARBA00023136"/>
    </source>
</evidence>
<evidence type="ECO:0000256" key="5">
    <source>
        <dbReference type="ARBA" id="ARBA00022989"/>
    </source>
</evidence>
<dbReference type="RefSeq" id="WP_281812449.1">
    <property type="nucleotide sequence ID" value="NZ_BRLB01000001.1"/>
</dbReference>
<evidence type="ECO:0000256" key="3">
    <source>
        <dbReference type="ARBA" id="ARBA00022475"/>
    </source>
</evidence>
<dbReference type="InterPro" id="IPR035906">
    <property type="entry name" value="MetI-like_sf"/>
</dbReference>
<name>A0A9W6DDK1_9FIRM</name>
<dbReference type="EMBL" id="BRLB01000001">
    <property type="protein sequence ID" value="GKX28305.1"/>
    <property type="molecule type" value="Genomic_DNA"/>
</dbReference>
<protein>
    <submittedName>
        <fullName evidence="9">ABC transporter permease</fullName>
    </submittedName>
</protein>
<comment type="subcellular location">
    <subcellularLocation>
        <location evidence="1 7">Cell membrane</location>
        <topology evidence="1 7">Multi-pass membrane protein</topology>
    </subcellularLocation>
</comment>
<evidence type="ECO:0000313" key="10">
    <source>
        <dbReference type="Proteomes" id="UP001144256"/>
    </source>
</evidence>
<accession>A0A9W6DDK1</accession>
<keyword evidence="6 7" id="KW-0472">Membrane</keyword>
<dbReference type="PANTHER" id="PTHR30193">
    <property type="entry name" value="ABC TRANSPORTER PERMEASE PROTEIN"/>
    <property type="match status" value="1"/>
</dbReference>
<evidence type="ECO:0000256" key="1">
    <source>
        <dbReference type="ARBA" id="ARBA00004651"/>
    </source>
</evidence>
<dbReference type="AlphaFoldDB" id="A0A9W6DDK1"/>
<feature type="transmembrane region" description="Helical" evidence="7">
    <location>
        <begin position="110"/>
        <end position="130"/>
    </location>
</feature>
<dbReference type="SUPFAM" id="SSF161098">
    <property type="entry name" value="MetI-like"/>
    <property type="match status" value="1"/>
</dbReference>
<evidence type="ECO:0000259" key="8">
    <source>
        <dbReference type="PROSITE" id="PS50928"/>
    </source>
</evidence>
<feature type="transmembrane region" description="Helical" evidence="7">
    <location>
        <begin position="12"/>
        <end position="34"/>
    </location>
</feature>
<sequence length="298" mass="34096">MISKKKKYKQEWFYILIIVPSLLVYCVFFLFPIISSSFYSFFKLPYPGAPMDFVGFANFKELFTNTPVFWIALKNNVIYSFFVLVFQTLISFTLAYVISKNIRGKGFFKTYFFMPVVMSSVAISFTWDFMYDPNIGILNKLLETLGLGALAQNWLGNGDIALYSVAIVQIWQWVGFEMIIFLAAMNNIPKEMFEVSKIEGASRWQELRHVILPSIAPATTIAVVLTTIGCFKVFDMIYIMTDGGPSQSTEVLAKLTYDYAFKYQRMGFASAISVILLIVIAFIGFGQLIYLRKKEMNN</sequence>
<dbReference type="Proteomes" id="UP001144256">
    <property type="component" value="Unassembled WGS sequence"/>
</dbReference>
<keyword evidence="3" id="KW-1003">Cell membrane</keyword>
<keyword evidence="10" id="KW-1185">Reference proteome</keyword>
<dbReference type="CDD" id="cd06261">
    <property type="entry name" value="TM_PBP2"/>
    <property type="match status" value="1"/>
</dbReference>
<dbReference type="Pfam" id="PF00528">
    <property type="entry name" value="BPD_transp_1"/>
    <property type="match status" value="1"/>
</dbReference>
<dbReference type="PANTHER" id="PTHR30193:SF37">
    <property type="entry name" value="INNER MEMBRANE ABC TRANSPORTER PERMEASE PROTEIN YCJO"/>
    <property type="match status" value="1"/>
</dbReference>
<evidence type="ECO:0000313" key="9">
    <source>
        <dbReference type="EMBL" id="GKX28305.1"/>
    </source>
</evidence>
<dbReference type="GO" id="GO:0055085">
    <property type="term" value="P:transmembrane transport"/>
    <property type="evidence" value="ECO:0007669"/>
    <property type="project" value="InterPro"/>
</dbReference>
<keyword evidence="2 7" id="KW-0813">Transport</keyword>
<reference evidence="9" key="1">
    <citation type="submission" date="2022-06" db="EMBL/GenBank/DDBJ databases">
        <title>Vallitalea longa sp. nov., an anaerobic bacterium isolated from marine sediment.</title>
        <authorList>
            <person name="Hirano S."/>
            <person name="Terahara T."/>
            <person name="Mori K."/>
            <person name="Hamada M."/>
            <person name="Matsumoto R."/>
            <person name="Kobayashi T."/>
        </authorList>
    </citation>
    <scope>NUCLEOTIDE SEQUENCE</scope>
    <source>
        <strain evidence="9">SH18-1</strain>
    </source>
</reference>
<dbReference type="Gene3D" id="1.10.3720.10">
    <property type="entry name" value="MetI-like"/>
    <property type="match status" value="1"/>
</dbReference>
<proteinExistence type="inferred from homology"/>
<feature type="transmembrane region" description="Helical" evidence="7">
    <location>
        <begin position="210"/>
        <end position="234"/>
    </location>
</feature>
<feature type="transmembrane region" description="Helical" evidence="7">
    <location>
        <begin position="160"/>
        <end position="184"/>
    </location>
</feature>
<feature type="transmembrane region" description="Helical" evidence="7">
    <location>
        <begin position="268"/>
        <end position="291"/>
    </location>
</feature>
<feature type="domain" description="ABC transmembrane type-1" evidence="8">
    <location>
        <begin position="73"/>
        <end position="287"/>
    </location>
</feature>
<organism evidence="9 10">
    <name type="scientific">Vallitalea longa</name>
    <dbReference type="NCBI Taxonomy" id="2936439"/>
    <lineage>
        <taxon>Bacteria</taxon>
        <taxon>Bacillati</taxon>
        <taxon>Bacillota</taxon>
        <taxon>Clostridia</taxon>
        <taxon>Lachnospirales</taxon>
        <taxon>Vallitaleaceae</taxon>
        <taxon>Vallitalea</taxon>
    </lineage>
</organism>
<keyword evidence="4 7" id="KW-0812">Transmembrane</keyword>
<evidence type="ECO:0000256" key="4">
    <source>
        <dbReference type="ARBA" id="ARBA00022692"/>
    </source>
</evidence>
<evidence type="ECO:0000256" key="2">
    <source>
        <dbReference type="ARBA" id="ARBA00022448"/>
    </source>
</evidence>
<dbReference type="InterPro" id="IPR051393">
    <property type="entry name" value="ABC_transporter_permease"/>
</dbReference>